<evidence type="ECO:0000313" key="6">
    <source>
        <dbReference type="Proteomes" id="UP001465755"/>
    </source>
</evidence>
<evidence type="ECO:0000313" key="5">
    <source>
        <dbReference type="EMBL" id="KAK9787018.1"/>
    </source>
</evidence>
<keyword evidence="6" id="KW-1185">Reference proteome</keyword>
<dbReference type="GO" id="GO:0030036">
    <property type="term" value="P:actin cytoskeleton organization"/>
    <property type="evidence" value="ECO:0007669"/>
    <property type="project" value="InterPro"/>
</dbReference>
<evidence type="ECO:0000256" key="1">
    <source>
        <dbReference type="ARBA" id="ARBA00022737"/>
    </source>
</evidence>
<feature type="region of interest" description="Disordered" evidence="2">
    <location>
        <begin position="1"/>
        <end position="47"/>
    </location>
</feature>
<proteinExistence type="predicted"/>
<accession>A0AAW1NM45</accession>
<keyword evidence="1" id="KW-0677">Repeat</keyword>
<dbReference type="Proteomes" id="UP001465755">
    <property type="component" value="Unassembled WGS sequence"/>
</dbReference>
<feature type="transmembrane region" description="Helical" evidence="3">
    <location>
        <begin position="1836"/>
        <end position="1858"/>
    </location>
</feature>
<dbReference type="InterPro" id="IPR044801">
    <property type="entry name" value="Filamin"/>
</dbReference>
<dbReference type="PANTHER" id="PTHR38537:SF15">
    <property type="entry name" value="FILAMIN"/>
    <property type="match status" value="1"/>
</dbReference>
<keyword evidence="3" id="KW-0472">Membrane</keyword>
<reference evidence="5 6" key="1">
    <citation type="journal article" date="2024" name="Nat. Commun.">
        <title>Phylogenomics reveals the evolutionary origins of lichenization in chlorophyte algae.</title>
        <authorList>
            <person name="Puginier C."/>
            <person name="Libourel C."/>
            <person name="Otte J."/>
            <person name="Skaloud P."/>
            <person name="Haon M."/>
            <person name="Grisel S."/>
            <person name="Petersen M."/>
            <person name="Berrin J.G."/>
            <person name="Delaux P.M."/>
            <person name="Dal Grande F."/>
            <person name="Keller J."/>
        </authorList>
    </citation>
    <scope>NUCLEOTIDE SEQUENCE [LARGE SCALE GENOMIC DNA]</scope>
    <source>
        <strain evidence="5 6">SAG 2036</strain>
    </source>
</reference>
<evidence type="ECO:0000259" key="4">
    <source>
        <dbReference type="Pfam" id="PF02010"/>
    </source>
</evidence>
<keyword evidence="3" id="KW-0812">Transmembrane</keyword>
<feature type="compositionally biased region" description="Basic residues" evidence="2">
    <location>
        <begin position="26"/>
        <end position="39"/>
    </location>
</feature>
<name>A0AAW1NM45_9CHLO</name>
<sequence length="1934" mass="198445">MPRNNNTSRGGHTAHGRARSETAQAHRARSRTRAPHPTRGRAGTTWAGSLLPWHLPTAVMPAGPAMPPGLGPCHPAAGGCLKTTESPLGGLQVRGVGPSGFTTGRGVPATHGHSSVRVTCYITRVAPAALTHSRPHRSSPGGERLQGHPAGHQPRPVSPQHDHSVFLGGSAPHSPPVLRSSGAAVSLLAAGASPTDTLLLQIAPRDALGNPITDDLQNSFSMLARPINAAAAAPTIQLLPSDLLWQPSTQLYTARNLTLTAAGPHTIDIQHAFTPIQGSPFSITILPGPASAARSSVGGPGWHGPLTAGAKARVTVRAFDAWGNPADSSADRFWLQWSDRKLGGAGARSEVMGGSGAGMYAAEYDVATAGIGSVGLTVWLYGAQGTQEVVATTEVSVLPAAVSPEACFLTPLSTLGFTPTAEGLQGTAGVLPESRVVPAQPVSAVWLDAVSDAIVVAASPQPLHFLLQDKYGNLVDMPAEPPPVATLSLPGASATVKALKAPGLWQLSLSFSPLLLLSPTVGIPGSMLGLYLPCSVRLQRDGVNFGSLALQISLLQPDDAAADPLAVSVTRVLPQQHSRGGGAAVVAGVQSYFLATLANATAGGSGLLAAPPKRNITLVSTPALGVAASTDFLGPTSYLLALNATTAGSYSITLAASAHQLTAFELGGQALAFQSEPVEGAASATHKLSLTPTAVGNYALSILANGQPVGSNADPIILQVHPGSCDLAATMLTGYSSSVIAGQPAAAHFRTFDSFGNLYTAPDIAHITVVGRDQYGNVYVAEPIVGLSASDAVASTSLTASTAEVSYSTAHAGPLVLSINMTTPSGSAPILGAPFHPWVDMESAPKLLSAQMTANLAGMTLAFDQATNQAGASTDWDCGRTLAQSTVAKLGAGAFCRFTSPTALEATFGSAATIMPAGTVTPDLVQLSGSNAISSASGTSYNASGGVVLLPPVTGTTQAPLAVINAPAQVGACEEVFVDACQSAGSGGRPLTFSFSIHSPLLLPTPALLQELPWATKRCSFTLSRGALAPGTSVQIGVTVQNFMGLVESAEVSITMLNATAPTVRIPGGDCTVLRSWTVVLRGVADYPSPFLYNASSQLCQATDASGPDVLGFEWSADPVGPLFNFDDLSASCENTQQSTQLAIPPNMLKAGQTYTFYLTASLRTHPSVAATAYVHVMVEASPITLSLPASAMVRSAEQSITIQAIAADPDNATDILGELLTFQYAWSAMGPGNVPLPYPQSLQLFTDAALQDGTVSFPSHGLGVGTYTFSVKAESCPHIQSRPLVTVSMTVTVVAEPVAAVAVQLLGRGDPTNFPATLALTLQCIIEGGNGAGSSLHWAVQANAGLDDLSSIASFPAPHLLYIAPGQLMAASQYQFTCSGGPTLSDTSGQATLALATAPVPTSGVLHVRLEEPSAATPPYDAVAALDAFMLTAQDWVGQPERQLQYEFRALQVTGAEQRELPLAAPTVANWLQALLPPGNISVVVYVSSASHRATGQWAALARSNTDDSRGQGHASDLLLAAFEEVVANGDVASALQLGSIFGQTFTSRAAGTTADYCSQNDTVAAAREQIITQLSDLDDTAYPSTAYLLQSSCAIADLAGAPADLTLGAAVAVAAFLSAHVDLVLGNEQQGYISPLPGGDPFLCFARGTNSVLERLNAQCVDDTDAALGTVSVAALQSMANLGLAVASMQPLGSLPWTYAFPFYSIQALRSTSSVKATAGGIAGAFTGSPASAQLQFTLPQEIAEGAIFEARRWEMMETDSAAAAGAFMLGRRLLQQSAASQQSLVGLPVVLDHHTVSVNVTQLGAFFYLVGGQAPPRAEPPKGSTPLSTAGKAAVSVVAVIVGLLCSVGATALASRVAVVRARLRAMVVHPAPVNAPDLARRSVPVPRCQAPSLPQPLTRSASAPLPPSPSWADLISAELISANSGMRELM</sequence>
<keyword evidence="3" id="KW-1133">Transmembrane helix</keyword>
<dbReference type="Pfam" id="PF02010">
    <property type="entry name" value="REJ"/>
    <property type="match status" value="1"/>
</dbReference>
<organism evidence="5 6">
    <name type="scientific">Symbiochloris irregularis</name>
    <dbReference type="NCBI Taxonomy" id="706552"/>
    <lineage>
        <taxon>Eukaryota</taxon>
        <taxon>Viridiplantae</taxon>
        <taxon>Chlorophyta</taxon>
        <taxon>core chlorophytes</taxon>
        <taxon>Trebouxiophyceae</taxon>
        <taxon>Trebouxiales</taxon>
        <taxon>Trebouxiaceae</taxon>
        <taxon>Symbiochloris</taxon>
    </lineage>
</organism>
<dbReference type="InterPro" id="IPR002859">
    <property type="entry name" value="PKD/REJ-like"/>
</dbReference>
<protein>
    <recommendedName>
        <fullName evidence="4">PKD/REJ-like domain-containing protein</fullName>
    </recommendedName>
</protein>
<dbReference type="PANTHER" id="PTHR38537">
    <property type="entry name" value="JITTERBUG, ISOFORM N"/>
    <property type="match status" value="1"/>
</dbReference>
<feature type="region of interest" description="Disordered" evidence="2">
    <location>
        <begin position="129"/>
        <end position="163"/>
    </location>
</feature>
<dbReference type="EMBL" id="JALJOQ010000257">
    <property type="protein sequence ID" value="KAK9787018.1"/>
    <property type="molecule type" value="Genomic_DNA"/>
</dbReference>
<evidence type="ECO:0000256" key="3">
    <source>
        <dbReference type="SAM" id="Phobius"/>
    </source>
</evidence>
<feature type="domain" description="PKD/REJ-like" evidence="4">
    <location>
        <begin position="1135"/>
        <end position="1492"/>
    </location>
</feature>
<evidence type="ECO:0000256" key="2">
    <source>
        <dbReference type="SAM" id="MobiDB-lite"/>
    </source>
</evidence>
<feature type="compositionally biased region" description="Polar residues" evidence="2">
    <location>
        <begin position="1"/>
        <end position="10"/>
    </location>
</feature>
<gene>
    <name evidence="5" type="ORF">WJX73_007598</name>
</gene>
<dbReference type="GO" id="GO:0051015">
    <property type="term" value="F:actin filament binding"/>
    <property type="evidence" value="ECO:0007669"/>
    <property type="project" value="InterPro"/>
</dbReference>
<comment type="caution">
    <text evidence="5">The sequence shown here is derived from an EMBL/GenBank/DDBJ whole genome shotgun (WGS) entry which is preliminary data.</text>
</comment>